<dbReference type="ExpressionAtlas" id="A0A1Z5RJW5">
    <property type="expression patterns" value="baseline and differential"/>
</dbReference>
<feature type="region of interest" description="Disordered" evidence="1">
    <location>
        <begin position="192"/>
        <end position="225"/>
    </location>
</feature>
<feature type="compositionally biased region" description="Polar residues" evidence="1">
    <location>
        <begin position="215"/>
        <end position="225"/>
    </location>
</feature>
<evidence type="ECO:0000313" key="3">
    <source>
        <dbReference type="Proteomes" id="UP000000768"/>
    </source>
</evidence>
<evidence type="ECO:0000313" key="2">
    <source>
        <dbReference type="EMBL" id="OQU83851.1"/>
    </source>
</evidence>
<dbReference type="InParanoid" id="A0A1Z5RJW5"/>
<dbReference type="EMBL" id="CM000764">
    <property type="protein sequence ID" value="OQU83850.1"/>
    <property type="molecule type" value="Genomic_DNA"/>
</dbReference>
<dbReference type="Gramene" id="OQU83850">
    <property type="protein sequence ID" value="OQU83850"/>
    <property type="gene ID" value="SORBI_3005G188300"/>
</dbReference>
<dbReference type="Proteomes" id="UP000000768">
    <property type="component" value="Chromosome 5"/>
</dbReference>
<dbReference type="PANTHER" id="PTHR36773">
    <property type="entry name" value="EXPRESSED PROTEIN"/>
    <property type="match status" value="1"/>
</dbReference>
<gene>
    <name evidence="2" type="ORF">SORBI_3005G188300</name>
</gene>
<reference evidence="3" key="3">
    <citation type="journal article" date="2018" name="Plant J.">
        <title>The Sorghum bicolor reference genome: improved assembly, gene annotations, a transcriptome atlas, and signatures of genome organization.</title>
        <authorList>
            <person name="McCormick R.F."/>
            <person name="Truong S.K."/>
            <person name="Sreedasyam A."/>
            <person name="Jenkins J."/>
            <person name="Shu S."/>
            <person name="Sims D."/>
            <person name="Kennedy M."/>
            <person name="Amirebrahimi M."/>
            <person name="Weers B.D."/>
            <person name="McKinley B."/>
            <person name="Mattison A."/>
            <person name="Morishige D.T."/>
            <person name="Grimwood J."/>
            <person name="Schmutz J."/>
            <person name="Mullet J.E."/>
        </authorList>
    </citation>
    <scope>NUCLEOTIDE SEQUENCE [LARGE SCALE GENOMIC DNA]</scope>
    <source>
        <strain evidence="3">cv. BTx623</strain>
    </source>
</reference>
<dbReference type="STRING" id="4558.A0A1Z5RJW5"/>
<dbReference type="AlphaFoldDB" id="A0A1Z5RJW5"/>
<organism evidence="2 3">
    <name type="scientific">Sorghum bicolor</name>
    <name type="common">Sorghum</name>
    <name type="synonym">Sorghum vulgare</name>
    <dbReference type="NCBI Taxonomy" id="4558"/>
    <lineage>
        <taxon>Eukaryota</taxon>
        <taxon>Viridiplantae</taxon>
        <taxon>Streptophyta</taxon>
        <taxon>Embryophyta</taxon>
        <taxon>Tracheophyta</taxon>
        <taxon>Spermatophyta</taxon>
        <taxon>Magnoliopsida</taxon>
        <taxon>Liliopsida</taxon>
        <taxon>Poales</taxon>
        <taxon>Poaceae</taxon>
        <taxon>PACMAD clade</taxon>
        <taxon>Panicoideae</taxon>
        <taxon>Andropogonodae</taxon>
        <taxon>Andropogoneae</taxon>
        <taxon>Sorghinae</taxon>
        <taxon>Sorghum</taxon>
    </lineage>
</organism>
<sequence>MFALAAGRGASQQSCEANVSYGISIRRCWALELIRIDYPRFPVHKESKPSPGIWSSVVGDEVHITLGYVSPLFFKVLMLSLWNAGCGASKRRSAGARSGCSISASRKCKPPWWKGLFVAAPTDYEERERCEEREMAACLEAAKEACIKFAKAKCIGPFRDARIASEGLVENTDFHVWGAAADKSSSTSACALNNQQSFSPDPGATNYRGSDVLDSLSSKENNSSG</sequence>
<keyword evidence="3" id="KW-1185">Reference proteome</keyword>
<reference evidence="2" key="2">
    <citation type="submission" date="2017-02" db="EMBL/GenBank/DDBJ databases">
        <title>WGS assembly of Sorghum bicolor.</title>
        <authorList>
            <person name="Paterson A."/>
            <person name="Mullet J."/>
            <person name="Bowers J."/>
            <person name="Bruggmann R."/>
            <person name="Dubchak I."/>
            <person name="Grimwood J."/>
            <person name="Gundlach H."/>
            <person name="Haberer G."/>
            <person name="Hellsten U."/>
            <person name="Mitros T."/>
            <person name="Poliakov A."/>
            <person name="Schmutz J."/>
            <person name="Spannagl M."/>
            <person name="Tang H."/>
            <person name="Wang X."/>
            <person name="Wicker T."/>
            <person name="Bharti A."/>
            <person name="Chapman J."/>
            <person name="Feltus F."/>
            <person name="Gowik U."/>
            <person name="Grigoriev I."/>
            <person name="Lyons E."/>
            <person name="Maher C."/>
            <person name="Martis M."/>
            <person name="Narechania A."/>
            <person name="Otillar R."/>
            <person name="Penning B."/>
            <person name="Salamov A."/>
            <person name="Wang Y."/>
            <person name="Zhang L."/>
            <person name="Carpita N."/>
            <person name="Freeling M."/>
            <person name="Gingle A."/>
            <person name="Hash C."/>
            <person name="Keller B."/>
            <person name="Klein P."/>
            <person name="Kresovich S."/>
            <person name="Mccann M."/>
            <person name="Ming R."/>
            <person name="Peterson D."/>
            <person name="Rahman M."/>
            <person name="Ware D."/>
            <person name="Westhoff P."/>
            <person name="Mayer K."/>
            <person name="Messing J."/>
            <person name="Sims D."/>
            <person name="Jenkins J."/>
            <person name="Shu S."/>
            <person name="Rokhsar D."/>
        </authorList>
    </citation>
    <scope>NUCLEOTIDE SEQUENCE</scope>
</reference>
<evidence type="ECO:0000256" key="1">
    <source>
        <dbReference type="SAM" id="MobiDB-lite"/>
    </source>
</evidence>
<proteinExistence type="predicted"/>
<reference evidence="2 3" key="1">
    <citation type="journal article" date="2009" name="Nature">
        <title>The Sorghum bicolor genome and the diversification of grasses.</title>
        <authorList>
            <person name="Paterson A.H."/>
            <person name="Bowers J.E."/>
            <person name="Bruggmann R."/>
            <person name="Dubchak I."/>
            <person name="Grimwood J."/>
            <person name="Gundlach H."/>
            <person name="Haberer G."/>
            <person name="Hellsten U."/>
            <person name="Mitros T."/>
            <person name="Poliakov A."/>
            <person name="Schmutz J."/>
            <person name="Spannagl M."/>
            <person name="Tang H."/>
            <person name="Wang X."/>
            <person name="Wicker T."/>
            <person name="Bharti A.K."/>
            <person name="Chapman J."/>
            <person name="Feltus F.A."/>
            <person name="Gowik U."/>
            <person name="Grigoriev I.V."/>
            <person name="Lyons E."/>
            <person name="Maher C.A."/>
            <person name="Martis M."/>
            <person name="Narechania A."/>
            <person name="Otillar R.P."/>
            <person name="Penning B.W."/>
            <person name="Salamov A.A."/>
            <person name="Wang Y."/>
            <person name="Zhang L."/>
            <person name="Carpita N.C."/>
            <person name="Freeling M."/>
            <person name="Gingle A.R."/>
            <person name="Hash C.T."/>
            <person name="Keller B."/>
            <person name="Klein P."/>
            <person name="Kresovich S."/>
            <person name="McCann M.C."/>
            <person name="Ming R."/>
            <person name="Peterson D.G."/>
            <person name="Mehboob-ur-Rahman"/>
            <person name="Ware D."/>
            <person name="Westhoff P."/>
            <person name="Mayer K.F."/>
            <person name="Messing J."/>
            <person name="Rokhsar D.S."/>
        </authorList>
    </citation>
    <scope>NUCLEOTIDE SEQUENCE [LARGE SCALE GENOMIC DNA]</scope>
    <source>
        <strain evidence="3">cv. BTx623</strain>
    </source>
</reference>
<name>A0A1Z5RJW5_SORBI</name>
<dbReference type="EMBL" id="CM000764">
    <property type="protein sequence ID" value="OQU83851.1"/>
    <property type="molecule type" value="Genomic_DNA"/>
</dbReference>
<protein>
    <submittedName>
        <fullName evidence="2">Uncharacterized protein</fullName>
    </submittedName>
</protein>
<dbReference type="PANTHER" id="PTHR36773:SF1">
    <property type="entry name" value="EXPRESSED PROTEIN"/>
    <property type="match status" value="1"/>
</dbReference>
<accession>A0A1Z5RJW5</accession>
<dbReference type="Gramene" id="OQU83851">
    <property type="protein sequence ID" value="OQU83851"/>
    <property type="gene ID" value="SORBI_3005G188300"/>
</dbReference>